<evidence type="ECO:0000256" key="4">
    <source>
        <dbReference type="ARBA" id="ARBA00022670"/>
    </source>
</evidence>
<feature type="transmembrane region" description="Helical" evidence="14">
    <location>
        <begin position="42"/>
        <end position="61"/>
    </location>
</feature>
<comment type="similarity">
    <text evidence="2 14">Belongs to the peptidase M50B family.</text>
</comment>
<keyword evidence="7" id="KW-0677">Repeat</keyword>
<dbReference type="AlphaFoldDB" id="A0A098S4E5"/>
<comment type="cofactor">
    <cofactor evidence="14 16">
        <name>Zn(2+)</name>
        <dbReference type="ChEBI" id="CHEBI:29105"/>
    </cofactor>
    <text evidence="14 16">Binds 1 zinc ion per subunit.</text>
</comment>
<evidence type="ECO:0000256" key="5">
    <source>
        <dbReference type="ARBA" id="ARBA00022692"/>
    </source>
</evidence>
<dbReference type="EMBL" id="JPOS01000039">
    <property type="protein sequence ID" value="KGE86866.1"/>
    <property type="molecule type" value="Genomic_DNA"/>
</dbReference>
<evidence type="ECO:0000259" key="18">
    <source>
        <dbReference type="PROSITE" id="PS51371"/>
    </source>
</evidence>
<protein>
    <recommendedName>
        <fullName evidence="14">Zinc metalloprotease</fullName>
    </recommendedName>
</protein>
<feature type="transmembrane region" description="Helical" evidence="14">
    <location>
        <begin position="99"/>
        <end position="123"/>
    </location>
</feature>
<dbReference type="CDD" id="cd02205">
    <property type="entry name" value="CBS_pair_SF"/>
    <property type="match status" value="1"/>
</dbReference>
<evidence type="ECO:0000256" key="12">
    <source>
        <dbReference type="ARBA" id="ARBA00023122"/>
    </source>
</evidence>
<keyword evidence="10 14" id="KW-1133">Transmembrane helix</keyword>
<comment type="subcellular location">
    <subcellularLocation>
        <location evidence="1 14">Cell membrane</location>
        <topology evidence="1 14">Multi-pass membrane protein</topology>
    </subcellularLocation>
</comment>
<dbReference type="PIRSF" id="PIRSF006404">
    <property type="entry name" value="UCP006404_Pept_M50_CBS"/>
    <property type="match status" value="1"/>
</dbReference>
<dbReference type="InterPro" id="IPR046342">
    <property type="entry name" value="CBS_dom_sf"/>
</dbReference>
<dbReference type="GO" id="GO:0005886">
    <property type="term" value="C:plasma membrane"/>
    <property type="evidence" value="ECO:0007669"/>
    <property type="project" value="UniProtKB-SubCell"/>
</dbReference>
<dbReference type="PROSITE" id="PS51371">
    <property type="entry name" value="CBS"/>
    <property type="match status" value="1"/>
</dbReference>
<dbReference type="RefSeq" id="WP_044223371.1">
    <property type="nucleotide sequence ID" value="NZ_JBKAGJ010000009.1"/>
</dbReference>
<dbReference type="PANTHER" id="PTHR39188">
    <property type="entry name" value="MEMBRANE-ASSOCIATED ZINC METALLOPROTEASE M50B"/>
    <property type="match status" value="1"/>
</dbReference>
<evidence type="ECO:0000256" key="16">
    <source>
        <dbReference type="PIRSR" id="PIRSR006404-2"/>
    </source>
</evidence>
<evidence type="ECO:0000256" key="6">
    <source>
        <dbReference type="ARBA" id="ARBA00022723"/>
    </source>
</evidence>
<keyword evidence="9 14" id="KW-0862">Zinc</keyword>
<evidence type="ECO:0000256" key="7">
    <source>
        <dbReference type="ARBA" id="ARBA00022737"/>
    </source>
</evidence>
<dbReference type="OrthoDB" id="9800627at2"/>
<dbReference type="Pfam" id="PF02163">
    <property type="entry name" value="Peptidase_M50"/>
    <property type="match status" value="1"/>
</dbReference>
<evidence type="ECO:0000313" key="19">
    <source>
        <dbReference type="EMBL" id="KGE86866.1"/>
    </source>
</evidence>
<evidence type="ECO:0000256" key="9">
    <source>
        <dbReference type="ARBA" id="ARBA00022833"/>
    </source>
</evidence>
<evidence type="ECO:0000256" key="8">
    <source>
        <dbReference type="ARBA" id="ARBA00022801"/>
    </source>
</evidence>
<organism evidence="19 20">
    <name type="scientific">Phaeodactylibacter xiamenensis</name>
    <dbReference type="NCBI Taxonomy" id="1524460"/>
    <lineage>
        <taxon>Bacteria</taxon>
        <taxon>Pseudomonadati</taxon>
        <taxon>Bacteroidota</taxon>
        <taxon>Saprospiria</taxon>
        <taxon>Saprospirales</taxon>
        <taxon>Haliscomenobacteraceae</taxon>
        <taxon>Phaeodactylibacter</taxon>
    </lineage>
</organism>
<dbReference type="InterPro" id="IPR016483">
    <property type="entry name" value="UCP006404_Pept_M50_CBS"/>
</dbReference>
<keyword evidence="3 14" id="KW-1003">Cell membrane</keyword>
<reference evidence="19 20" key="1">
    <citation type="journal article" date="2014" name="Int. J. Syst. Evol. Microbiol.">
        <title>Phaeodactylibacter xiamenensis gen. nov., sp. nov., a member of the family Saprospiraceae isolated from the marine alga Phaeodactylum tricornutum.</title>
        <authorList>
            <person name="Chen Z.Jr."/>
            <person name="Lei X."/>
            <person name="Lai Q."/>
            <person name="Li Y."/>
            <person name="Zhang B."/>
            <person name="Zhang J."/>
            <person name="Zhang H."/>
            <person name="Yang L."/>
            <person name="Zheng W."/>
            <person name="Tian Y."/>
            <person name="Yu Z."/>
            <person name="Xu H.Jr."/>
            <person name="Zheng T."/>
        </authorList>
    </citation>
    <scope>NUCLEOTIDE SEQUENCE [LARGE SCALE GENOMIC DNA]</scope>
    <source>
        <strain evidence="19 20">KD52</strain>
    </source>
</reference>
<feature type="transmembrane region" description="Helical" evidence="14">
    <location>
        <begin position="143"/>
        <end position="164"/>
    </location>
</feature>
<dbReference type="Pfam" id="PF00571">
    <property type="entry name" value="CBS"/>
    <property type="match status" value="2"/>
</dbReference>
<feature type="binding site" evidence="16">
    <location>
        <position position="59"/>
    </location>
    <ligand>
        <name>Zn(2+)</name>
        <dbReference type="ChEBI" id="CHEBI:29105"/>
        <note>catalytic</note>
    </ligand>
</feature>
<keyword evidence="5 14" id="KW-0812">Transmembrane</keyword>
<evidence type="ECO:0000256" key="3">
    <source>
        <dbReference type="ARBA" id="ARBA00022475"/>
    </source>
</evidence>
<dbReference type="PANTHER" id="PTHR39188:SF3">
    <property type="entry name" value="STAGE IV SPORULATION PROTEIN FB"/>
    <property type="match status" value="1"/>
</dbReference>
<evidence type="ECO:0000256" key="1">
    <source>
        <dbReference type="ARBA" id="ARBA00004651"/>
    </source>
</evidence>
<dbReference type="SUPFAM" id="SSF54631">
    <property type="entry name" value="CBS-domain pair"/>
    <property type="match status" value="1"/>
</dbReference>
<keyword evidence="11 14" id="KW-0482">Metalloprotease</keyword>
<dbReference type="STRING" id="1524460.IX84_17530"/>
<gene>
    <name evidence="19" type="ORF">IX84_17530</name>
</gene>
<feature type="binding site" evidence="16">
    <location>
        <position position="63"/>
    </location>
    <ligand>
        <name>Zn(2+)</name>
        <dbReference type="ChEBI" id="CHEBI:29105"/>
        <note>catalytic</note>
    </ligand>
</feature>
<dbReference type="Proteomes" id="UP000029736">
    <property type="component" value="Unassembled WGS sequence"/>
</dbReference>
<feature type="binding site" evidence="16">
    <location>
        <position position="167"/>
    </location>
    <ligand>
        <name>Zn(2+)</name>
        <dbReference type="ChEBI" id="CHEBI:29105"/>
        <note>catalytic</note>
    </ligand>
</feature>
<proteinExistence type="inferred from homology"/>
<keyword evidence="20" id="KW-1185">Reference proteome</keyword>
<keyword evidence="13 14" id="KW-0472">Membrane</keyword>
<accession>A0A098S4E5</accession>
<evidence type="ECO:0000256" key="14">
    <source>
        <dbReference type="PIRNR" id="PIRNR006404"/>
    </source>
</evidence>
<evidence type="ECO:0000256" key="10">
    <source>
        <dbReference type="ARBA" id="ARBA00022989"/>
    </source>
</evidence>
<evidence type="ECO:0000256" key="2">
    <source>
        <dbReference type="ARBA" id="ARBA00007931"/>
    </source>
</evidence>
<dbReference type="CDD" id="cd06164">
    <property type="entry name" value="S2P-M50_SpoIVFB_CBS"/>
    <property type="match status" value="1"/>
</dbReference>
<sequence>MSWSLKIARLFGINVYIHWTFLILLGWIFLSSLGSGQNMQEALLGVAFILTLFACVVLHEYGHALTARRFGVPTRRITLLPIGGVASLEKMPEKPREELLVAIAGPAVNVVIALLLFILMQVAGITFPTEQLEDPSQISLGNAFIPNLLAVNIILVLFNLIPAFPMDGGRVLRALLSMKYNRAKATAIAAQIGQFLAIGFVFLGFMYDFWLIFIGLFIFLGASGESRYETTRHLLTDLKVSDVLMHQFTEMDAWSPISEAIDTLLDGQEKDFIVTEQGDLIGTISRDDILRGLQEMGPAERIKRIVNTDWVRLAPDMELNEAYDLMNQRNLSICPVYSPEGDLLGVLNTENILEAIMIERARGGQG</sequence>
<dbReference type="GO" id="GO:0008237">
    <property type="term" value="F:metallopeptidase activity"/>
    <property type="evidence" value="ECO:0007669"/>
    <property type="project" value="UniProtKB-UniRule"/>
</dbReference>
<dbReference type="GO" id="GO:0006508">
    <property type="term" value="P:proteolysis"/>
    <property type="evidence" value="ECO:0007669"/>
    <property type="project" value="UniProtKB-KW"/>
</dbReference>
<keyword evidence="8 14" id="KW-0378">Hydrolase</keyword>
<name>A0A098S4E5_9BACT</name>
<keyword evidence="12 17" id="KW-0129">CBS domain</keyword>
<dbReference type="InterPro" id="IPR000644">
    <property type="entry name" value="CBS_dom"/>
</dbReference>
<feature type="domain" description="CBS" evidence="18">
    <location>
        <begin position="306"/>
        <end position="362"/>
    </location>
</feature>
<feature type="transmembrane region" description="Helical" evidence="14">
    <location>
        <begin position="185"/>
        <end position="203"/>
    </location>
</feature>
<evidence type="ECO:0000256" key="17">
    <source>
        <dbReference type="PROSITE-ProRule" id="PRU00703"/>
    </source>
</evidence>
<dbReference type="Gene3D" id="3.10.580.10">
    <property type="entry name" value="CBS-domain"/>
    <property type="match status" value="1"/>
</dbReference>
<evidence type="ECO:0000256" key="11">
    <source>
        <dbReference type="ARBA" id="ARBA00023049"/>
    </source>
</evidence>
<evidence type="ECO:0000256" key="15">
    <source>
        <dbReference type="PIRSR" id="PIRSR006404-1"/>
    </source>
</evidence>
<evidence type="ECO:0000256" key="13">
    <source>
        <dbReference type="ARBA" id="ARBA00023136"/>
    </source>
</evidence>
<keyword evidence="6 14" id="KW-0479">Metal-binding</keyword>
<keyword evidence="4 14" id="KW-0645">Protease</keyword>
<dbReference type="GO" id="GO:0046872">
    <property type="term" value="F:metal ion binding"/>
    <property type="evidence" value="ECO:0007669"/>
    <property type="project" value="UniProtKB-UniRule"/>
</dbReference>
<comment type="caution">
    <text evidence="19">The sequence shown here is derived from an EMBL/GenBank/DDBJ whole genome shotgun (WGS) entry which is preliminary data.</text>
</comment>
<feature type="active site" evidence="15">
    <location>
        <position position="60"/>
    </location>
</feature>
<feature type="transmembrane region" description="Helical" evidence="14">
    <location>
        <begin position="7"/>
        <end position="30"/>
    </location>
</feature>
<dbReference type="InterPro" id="IPR008915">
    <property type="entry name" value="Peptidase_M50"/>
</dbReference>
<evidence type="ECO:0000313" key="20">
    <source>
        <dbReference type="Proteomes" id="UP000029736"/>
    </source>
</evidence>